<sequence length="74" mass="8289">MFFLDRLKIGEEAVVTANDCTNLRFRDLGLTKGTRVKCVLKSPLGDPYAYDIRGAIIAIRREDASRICVEVARS</sequence>
<dbReference type="InterPro" id="IPR008988">
    <property type="entry name" value="Transcriptional_repressor_C"/>
</dbReference>
<dbReference type="GO" id="GO:0046914">
    <property type="term" value="F:transition metal ion binding"/>
    <property type="evidence" value="ECO:0007669"/>
    <property type="project" value="InterPro"/>
</dbReference>
<keyword evidence="1" id="KW-0408">Iron</keyword>
<dbReference type="Proteomes" id="UP000824091">
    <property type="component" value="Unassembled WGS sequence"/>
</dbReference>
<evidence type="ECO:0000259" key="2">
    <source>
        <dbReference type="SMART" id="SM00899"/>
    </source>
</evidence>
<reference evidence="3" key="2">
    <citation type="journal article" date="2021" name="PeerJ">
        <title>Extensive microbial diversity within the chicken gut microbiome revealed by metagenomics and culture.</title>
        <authorList>
            <person name="Gilroy R."/>
            <person name="Ravi A."/>
            <person name="Getino M."/>
            <person name="Pursley I."/>
            <person name="Horton D.L."/>
            <person name="Alikhan N.F."/>
            <person name="Baker D."/>
            <person name="Gharbi K."/>
            <person name="Hall N."/>
            <person name="Watson M."/>
            <person name="Adriaenssens E.M."/>
            <person name="Foster-Nyarko E."/>
            <person name="Jarju S."/>
            <person name="Secka A."/>
            <person name="Antonio M."/>
            <person name="Oren A."/>
            <person name="Chaudhuri R.R."/>
            <person name="La Ragione R."/>
            <person name="Hildebrand F."/>
            <person name="Pallen M.J."/>
        </authorList>
    </citation>
    <scope>NUCLEOTIDE SEQUENCE</scope>
    <source>
        <strain evidence="3">11300</strain>
    </source>
</reference>
<dbReference type="InterPro" id="IPR038157">
    <property type="entry name" value="FeoA_core_dom"/>
</dbReference>
<organism evidence="3 4">
    <name type="scientific">Candidatus Fimisoma avicola</name>
    <dbReference type="NCBI Taxonomy" id="2840826"/>
    <lineage>
        <taxon>Bacteria</taxon>
        <taxon>Bacillati</taxon>
        <taxon>Bacillota</taxon>
        <taxon>Clostridia</taxon>
        <taxon>Eubacteriales</taxon>
        <taxon>Candidatus Fimisoma</taxon>
    </lineage>
</organism>
<gene>
    <name evidence="3" type="ORF">IAD16_01240</name>
</gene>
<dbReference type="SMART" id="SM00899">
    <property type="entry name" value="FeoA"/>
    <property type="match status" value="1"/>
</dbReference>
<evidence type="ECO:0000256" key="1">
    <source>
        <dbReference type="ARBA" id="ARBA00023004"/>
    </source>
</evidence>
<dbReference type="InterPro" id="IPR007167">
    <property type="entry name" value="Fe-transptr_FeoA-like"/>
</dbReference>
<dbReference type="Pfam" id="PF04023">
    <property type="entry name" value="FeoA"/>
    <property type="match status" value="1"/>
</dbReference>
<reference evidence="3" key="1">
    <citation type="submission" date="2020-10" db="EMBL/GenBank/DDBJ databases">
        <authorList>
            <person name="Gilroy R."/>
        </authorList>
    </citation>
    <scope>NUCLEOTIDE SEQUENCE</scope>
    <source>
        <strain evidence="3">11300</strain>
    </source>
</reference>
<protein>
    <submittedName>
        <fullName evidence="3">Ferrous iron transport protein A</fullName>
    </submittedName>
</protein>
<comment type="caution">
    <text evidence="3">The sequence shown here is derived from an EMBL/GenBank/DDBJ whole genome shotgun (WGS) entry which is preliminary data.</text>
</comment>
<dbReference type="InterPro" id="IPR052713">
    <property type="entry name" value="FeoA"/>
</dbReference>
<dbReference type="AlphaFoldDB" id="A0A9D1I4H0"/>
<name>A0A9D1I4H0_9FIRM</name>
<dbReference type="PANTHER" id="PTHR42954">
    <property type="entry name" value="FE(2+) TRANSPORT PROTEIN A"/>
    <property type="match status" value="1"/>
</dbReference>
<proteinExistence type="predicted"/>
<feature type="domain" description="Ferrous iron transporter FeoA-like" evidence="2">
    <location>
        <begin position="2"/>
        <end position="71"/>
    </location>
</feature>
<dbReference type="SUPFAM" id="SSF50037">
    <property type="entry name" value="C-terminal domain of transcriptional repressors"/>
    <property type="match status" value="1"/>
</dbReference>
<evidence type="ECO:0000313" key="4">
    <source>
        <dbReference type="Proteomes" id="UP000824091"/>
    </source>
</evidence>
<accession>A0A9D1I4H0</accession>
<dbReference type="EMBL" id="DVMO01000020">
    <property type="protein sequence ID" value="HIU26988.1"/>
    <property type="molecule type" value="Genomic_DNA"/>
</dbReference>
<evidence type="ECO:0000313" key="3">
    <source>
        <dbReference type="EMBL" id="HIU26988.1"/>
    </source>
</evidence>
<dbReference type="PANTHER" id="PTHR42954:SF2">
    <property type="entry name" value="FE(2+) TRANSPORT PROTEIN A"/>
    <property type="match status" value="1"/>
</dbReference>
<dbReference type="Gene3D" id="2.30.30.90">
    <property type="match status" value="1"/>
</dbReference>